<sequence length="160" mass="16977">MNQDSHGDTQEELRRFLDGGVRDAIGLRGEDLSVGLEVARNHLRRGAPAEAFRIYVGLILCEPTNVEFQVGLANCALHLEEAHLALQAASAVVSLAPKDPRGYYLSGRACLTLGHLAEAQEDLTDALARAREARDAATADAARRLLQSLTLPAAPAAAGA</sequence>
<dbReference type="AlphaFoldDB" id="A0A3S2VPY4"/>
<dbReference type="RefSeq" id="WP_127733489.1">
    <property type="nucleotide sequence ID" value="NZ_SACP01000034.1"/>
</dbReference>
<dbReference type="OrthoDB" id="7850492at2"/>
<dbReference type="Proteomes" id="UP000286997">
    <property type="component" value="Unassembled WGS sequence"/>
</dbReference>
<protein>
    <submittedName>
        <fullName evidence="1">Pathogenicity island protein</fullName>
    </submittedName>
</protein>
<gene>
    <name evidence="1" type="ORF">EOE48_24425</name>
</gene>
<reference evidence="1 2" key="1">
    <citation type="submission" date="2019-01" db="EMBL/GenBank/DDBJ databases">
        <authorList>
            <person name="Chen W.-M."/>
        </authorList>
    </citation>
    <scope>NUCLEOTIDE SEQUENCE [LARGE SCALE GENOMIC DNA]</scope>
    <source>
        <strain evidence="1 2">TER-1</strain>
    </source>
</reference>
<dbReference type="InterPro" id="IPR011990">
    <property type="entry name" value="TPR-like_helical_dom_sf"/>
</dbReference>
<proteinExistence type="predicted"/>
<keyword evidence="2" id="KW-1185">Reference proteome</keyword>
<dbReference type="EMBL" id="SACP01000034">
    <property type="protein sequence ID" value="RVU14213.1"/>
    <property type="molecule type" value="Genomic_DNA"/>
</dbReference>
<name>A0A3S2VPY4_9HYPH</name>
<dbReference type="SUPFAM" id="SSF48452">
    <property type="entry name" value="TPR-like"/>
    <property type="match status" value="1"/>
</dbReference>
<accession>A0A3S2VPY4</accession>
<dbReference type="Gene3D" id="1.25.40.10">
    <property type="entry name" value="Tetratricopeptide repeat domain"/>
    <property type="match status" value="1"/>
</dbReference>
<organism evidence="1 2">
    <name type="scientific">Methylobacterium oryzihabitans</name>
    <dbReference type="NCBI Taxonomy" id="2499852"/>
    <lineage>
        <taxon>Bacteria</taxon>
        <taxon>Pseudomonadati</taxon>
        <taxon>Pseudomonadota</taxon>
        <taxon>Alphaproteobacteria</taxon>
        <taxon>Hyphomicrobiales</taxon>
        <taxon>Methylobacteriaceae</taxon>
        <taxon>Methylobacterium</taxon>
    </lineage>
</organism>
<evidence type="ECO:0000313" key="1">
    <source>
        <dbReference type="EMBL" id="RVU14213.1"/>
    </source>
</evidence>
<evidence type="ECO:0000313" key="2">
    <source>
        <dbReference type="Proteomes" id="UP000286997"/>
    </source>
</evidence>
<comment type="caution">
    <text evidence="1">The sequence shown here is derived from an EMBL/GenBank/DDBJ whole genome shotgun (WGS) entry which is preliminary data.</text>
</comment>